<evidence type="ECO:0000313" key="3">
    <source>
        <dbReference type="EMBL" id="GKT51907.1"/>
    </source>
</evidence>
<accession>A0AA37PGP9</accession>
<keyword evidence="4" id="KW-1185">Reference proteome</keyword>
<name>A0AA37PGP9_9PEZI</name>
<protein>
    <recommendedName>
        <fullName evidence="2">LsmAD domain-containing protein</fullName>
    </recommendedName>
</protein>
<evidence type="ECO:0000259" key="2">
    <source>
        <dbReference type="SMART" id="SM01272"/>
    </source>
</evidence>
<dbReference type="EMBL" id="BQXU01000056">
    <property type="protein sequence ID" value="GKT51907.1"/>
    <property type="molecule type" value="Genomic_DNA"/>
</dbReference>
<dbReference type="Proteomes" id="UP001055115">
    <property type="component" value="Unassembled WGS sequence"/>
</dbReference>
<evidence type="ECO:0000256" key="1">
    <source>
        <dbReference type="SAM" id="MobiDB-lite"/>
    </source>
</evidence>
<feature type="region of interest" description="Disordered" evidence="1">
    <location>
        <begin position="1"/>
        <end position="35"/>
    </location>
</feature>
<evidence type="ECO:0000313" key="4">
    <source>
        <dbReference type="Proteomes" id="UP001055115"/>
    </source>
</evidence>
<organism evidence="3 4">
    <name type="scientific">Colletotrichum spaethianum</name>
    <dbReference type="NCBI Taxonomy" id="700344"/>
    <lineage>
        <taxon>Eukaryota</taxon>
        <taxon>Fungi</taxon>
        <taxon>Dikarya</taxon>
        <taxon>Ascomycota</taxon>
        <taxon>Pezizomycotina</taxon>
        <taxon>Sordariomycetes</taxon>
        <taxon>Hypocreomycetidae</taxon>
        <taxon>Glomerellales</taxon>
        <taxon>Glomerellaceae</taxon>
        <taxon>Colletotrichum</taxon>
        <taxon>Colletotrichum spaethianum species complex</taxon>
    </lineage>
</organism>
<dbReference type="AlphaFoldDB" id="A0AA37PGP9"/>
<comment type="caution">
    <text evidence="3">The sequence shown here is derived from an EMBL/GenBank/DDBJ whole genome shotgun (WGS) entry which is preliminary data.</text>
</comment>
<feature type="compositionally biased region" description="Polar residues" evidence="1">
    <location>
        <begin position="10"/>
        <end position="19"/>
    </location>
</feature>
<dbReference type="GO" id="GO:0003729">
    <property type="term" value="F:mRNA binding"/>
    <property type="evidence" value="ECO:0007669"/>
    <property type="project" value="TreeGrafter"/>
</dbReference>
<reference evidence="3 4" key="1">
    <citation type="submission" date="2022-03" db="EMBL/GenBank/DDBJ databases">
        <title>Genome data of Colletotrichum spp.</title>
        <authorList>
            <person name="Utami Y.D."/>
            <person name="Hiruma K."/>
        </authorList>
    </citation>
    <scope>NUCLEOTIDE SEQUENCE [LARGE SCALE GENOMIC DNA]</scope>
    <source>
        <strain evidence="3 4">MAFF 239500</strain>
    </source>
</reference>
<dbReference type="GO" id="GO:0010494">
    <property type="term" value="C:cytoplasmic stress granule"/>
    <property type="evidence" value="ECO:0007669"/>
    <property type="project" value="TreeGrafter"/>
</dbReference>
<dbReference type="GeneID" id="73332890"/>
<feature type="domain" description="LsmAD" evidence="2">
    <location>
        <begin position="113"/>
        <end position="182"/>
    </location>
</feature>
<dbReference type="Pfam" id="PF06741">
    <property type="entry name" value="LsmAD"/>
    <property type="match status" value="1"/>
</dbReference>
<proteinExistence type="predicted"/>
<dbReference type="PANTHER" id="PTHR12854:SF7">
    <property type="entry name" value="ATAXIN-2 HOMOLOG"/>
    <property type="match status" value="1"/>
</dbReference>
<dbReference type="RefSeq" id="XP_049134257.1">
    <property type="nucleotide sequence ID" value="XM_049278300.1"/>
</dbReference>
<dbReference type="SMART" id="SM01272">
    <property type="entry name" value="LsmAD"/>
    <property type="match status" value="1"/>
</dbReference>
<feature type="region of interest" description="Disordered" evidence="1">
    <location>
        <begin position="60"/>
        <end position="102"/>
    </location>
</feature>
<dbReference type="PANTHER" id="PTHR12854">
    <property type="entry name" value="ATAXIN 2-RELATED"/>
    <property type="match status" value="1"/>
</dbReference>
<dbReference type="GO" id="GO:0034063">
    <property type="term" value="P:stress granule assembly"/>
    <property type="evidence" value="ECO:0007669"/>
    <property type="project" value="TreeGrafter"/>
</dbReference>
<gene>
    <name evidence="3" type="ORF">ColSpa_12088</name>
</gene>
<dbReference type="InterPro" id="IPR045117">
    <property type="entry name" value="ATXN2-like"/>
</dbReference>
<sequence length="182" mass="19933">MVAPKKPQSEIGNKLNNMPYNKRDSAMGGKADGKGPNGMLFYISPNRKIDANCIGGARSGFRTDTAISNNRPGNERTLQPWVPDSSDGIDGSLEKSSSSGGAWDQFAENERLFGLKTDYDENIYTTTIDKSHPQYRERMAAADRKAREIERSLATTAHVAEERVMDFVSGGGDDHGGDEEDK</sequence>
<dbReference type="InterPro" id="IPR009604">
    <property type="entry name" value="LsmAD_domain"/>
</dbReference>